<feature type="compositionally biased region" description="Pro residues" evidence="1">
    <location>
        <begin position="36"/>
        <end position="46"/>
    </location>
</feature>
<evidence type="ECO:0000313" key="2">
    <source>
        <dbReference type="EMBL" id="JAE15959.1"/>
    </source>
</evidence>
<accession>A0A0A9FXJ8</accession>
<reference evidence="2" key="1">
    <citation type="submission" date="2014-09" db="EMBL/GenBank/DDBJ databases">
        <authorList>
            <person name="Magalhaes I.L.F."/>
            <person name="Oliveira U."/>
            <person name="Santos F.R."/>
            <person name="Vidigal T.H.D.A."/>
            <person name="Brescovit A.D."/>
            <person name="Santos A.J."/>
        </authorList>
    </citation>
    <scope>NUCLEOTIDE SEQUENCE</scope>
    <source>
        <tissue evidence="2">Shoot tissue taken approximately 20 cm above the soil surface</tissue>
    </source>
</reference>
<dbReference type="EMBL" id="GBRH01181937">
    <property type="protein sequence ID" value="JAE15959.1"/>
    <property type="molecule type" value="Transcribed_RNA"/>
</dbReference>
<name>A0A0A9FXJ8_ARUDO</name>
<reference evidence="2" key="2">
    <citation type="journal article" date="2015" name="Data Brief">
        <title>Shoot transcriptome of the giant reed, Arundo donax.</title>
        <authorList>
            <person name="Barrero R.A."/>
            <person name="Guerrero F.D."/>
            <person name="Moolhuijzen P."/>
            <person name="Goolsby J.A."/>
            <person name="Tidwell J."/>
            <person name="Bellgard S.E."/>
            <person name="Bellgard M.I."/>
        </authorList>
    </citation>
    <scope>NUCLEOTIDE SEQUENCE</scope>
    <source>
        <tissue evidence="2">Shoot tissue taken approximately 20 cm above the soil surface</tissue>
    </source>
</reference>
<organism evidence="2">
    <name type="scientific">Arundo donax</name>
    <name type="common">Giant reed</name>
    <name type="synonym">Donax arundinaceus</name>
    <dbReference type="NCBI Taxonomy" id="35708"/>
    <lineage>
        <taxon>Eukaryota</taxon>
        <taxon>Viridiplantae</taxon>
        <taxon>Streptophyta</taxon>
        <taxon>Embryophyta</taxon>
        <taxon>Tracheophyta</taxon>
        <taxon>Spermatophyta</taxon>
        <taxon>Magnoliopsida</taxon>
        <taxon>Liliopsida</taxon>
        <taxon>Poales</taxon>
        <taxon>Poaceae</taxon>
        <taxon>PACMAD clade</taxon>
        <taxon>Arundinoideae</taxon>
        <taxon>Arundineae</taxon>
        <taxon>Arundo</taxon>
    </lineage>
</organism>
<sequence>MLVFLITSVITSRRAGTLWRFVSPGRWGREDELPPGSAPPPPPPLRGPSLSSGCLFCDISGRHATPRLASMAAWLRLAHSVATAA</sequence>
<protein>
    <submittedName>
        <fullName evidence="2">Uncharacterized protein</fullName>
    </submittedName>
</protein>
<dbReference type="AlphaFoldDB" id="A0A0A9FXJ8"/>
<proteinExistence type="predicted"/>
<feature type="region of interest" description="Disordered" evidence="1">
    <location>
        <begin position="26"/>
        <end position="47"/>
    </location>
</feature>
<evidence type="ECO:0000256" key="1">
    <source>
        <dbReference type="SAM" id="MobiDB-lite"/>
    </source>
</evidence>